<evidence type="ECO:0000256" key="3">
    <source>
        <dbReference type="ARBA" id="ARBA00022801"/>
    </source>
</evidence>
<evidence type="ECO:0000259" key="7">
    <source>
        <dbReference type="Pfam" id="PF01435"/>
    </source>
</evidence>
<gene>
    <name evidence="8" type="ORF">E5A73_18440</name>
</gene>
<dbReference type="GO" id="GO:0004222">
    <property type="term" value="F:metalloendopeptidase activity"/>
    <property type="evidence" value="ECO:0007669"/>
    <property type="project" value="InterPro"/>
</dbReference>
<evidence type="ECO:0000256" key="4">
    <source>
        <dbReference type="ARBA" id="ARBA00022833"/>
    </source>
</evidence>
<dbReference type="PANTHER" id="PTHR22726">
    <property type="entry name" value="METALLOENDOPEPTIDASE OMA1"/>
    <property type="match status" value="1"/>
</dbReference>
<sequence>MTLSRTDFSANTRALRAAFAVYGREANSGSHCECGRAMAKGPMDFTLLRSTRRAMRHTPLAACLALSLAGPSGPANAGQDRQTFEAVREADLKLATIGWRLAVSNAPLCDRLEPGTGLQLHTLDQFEAGSRAAAAAHFGFAAAVAVEGVVVGSPAEHAGIRPDDSLVRIGSIDIAALQGQPGTTQRLVAAQLAIANLPPGAPIEVEAIRAGAPVKATLQPIPACRSRFELFLTSGYNASADGTMVKISSQFLEVYTPEQAAAAVAHEFSHNILHHRDRLEARGVDFGMLSGFGANVKYFRQTELQADLLSVYLLANAGYPPRASIAFWQRFGPSKAGGIFRSRSHPHWRDRVKTLEAEVAKLETISARPMIPGLIAERSQPLSGDWQSLLIRNK</sequence>
<dbReference type="SUPFAM" id="SSF50156">
    <property type="entry name" value="PDZ domain-like"/>
    <property type="match status" value="1"/>
</dbReference>
<dbReference type="CDD" id="cd07342">
    <property type="entry name" value="M48C_Oma1_like"/>
    <property type="match status" value="1"/>
</dbReference>
<dbReference type="InterPro" id="IPR001915">
    <property type="entry name" value="Peptidase_M48"/>
</dbReference>
<keyword evidence="2" id="KW-0479">Metal-binding</keyword>
<dbReference type="Pfam" id="PF01435">
    <property type="entry name" value="Peptidase_M48"/>
    <property type="match status" value="1"/>
</dbReference>
<dbReference type="PANTHER" id="PTHR22726:SF1">
    <property type="entry name" value="METALLOENDOPEPTIDASE OMA1, MITOCHONDRIAL"/>
    <property type="match status" value="1"/>
</dbReference>
<keyword evidence="9" id="KW-1185">Reference proteome</keyword>
<dbReference type="AlphaFoldDB" id="A0A4S1X368"/>
<name>A0A4S1X368_9SPHN</name>
<dbReference type="OrthoDB" id="7338723at2"/>
<keyword evidence="1 6" id="KW-0645">Protease</keyword>
<evidence type="ECO:0000256" key="1">
    <source>
        <dbReference type="ARBA" id="ARBA00022670"/>
    </source>
</evidence>
<dbReference type="InterPro" id="IPR051156">
    <property type="entry name" value="Mito/Outer_Membr_Metalloprot"/>
</dbReference>
<feature type="domain" description="Peptidase M48" evidence="7">
    <location>
        <begin position="296"/>
        <end position="358"/>
    </location>
</feature>
<dbReference type="InterPro" id="IPR036034">
    <property type="entry name" value="PDZ_sf"/>
</dbReference>
<evidence type="ECO:0000313" key="9">
    <source>
        <dbReference type="Proteomes" id="UP000306147"/>
    </source>
</evidence>
<evidence type="ECO:0000313" key="8">
    <source>
        <dbReference type="EMBL" id="TGX50389.1"/>
    </source>
</evidence>
<reference evidence="8 9" key="1">
    <citation type="submission" date="2019-04" db="EMBL/GenBank/DDBJ databases">
        <title>Sphingomonas psychrotolerans sp. nov., isolated from soil in the Tianshan Mountains, Xinjiang, China.</title>
        <authorList>
            <person name="Luo Y."/>
            <person name="Sheng H."/>
        </authorList>
    </citation>
    <scope>NUCLEOTIDE SEQUENCE [LARGE SCALE GENOMIC DNA]</scope>
    <source>
        <strain evidence="8 9">ZFGT-11</strain>
    </source>
</reference>
<proteinExistence type="inferred from homology"/>
<organism evidence="8 9">
    <name type="scientific">Sphingomonas gei</name>
    <dbReference type="NCBI Taxonomy" id="1395960"/>
    <lineage>
        <taxon>Bacteria</taxon>
        <taxon>Pseudomonadati</taxon>
        <taxon>Pseudomonadota</taxon>
        <taxon>Alphaproteobacteria</taxon>
        <taxon>Sphingomonadales</taxon>
        <taxon>Sphingomonadaceae</taxon>
        <taxon>Sphingomonas</taxon>
    </lineage>
</organism>
<keyword evidence="4 6" id="KW-0862">Zinc</keyword>
<accession>A0A4S1X368</accession>
<keyword evidence="5 6" id="KW-0482">Metalloprotease</keyword>
<dbReference type="Proteomes" id="UP000306147">
    <property type="component" value="Unassembled WGS sequence"/>
</dbReference>
<evidence type="ECO:0000256" key="2">
    <source>
        <dbReference type="ARBA" id="ARBA00022723"/>
    </source>
</evidence>
<dbReference type="GO" id="GO:0046872">
    <property type="term" value="F:metal ion binding"/>
    <property type="evidence" value="ECO:0007669"/>
    <property type="project" value="UniProtKB-KW"/>
</dbReference>
<dbReference type="Gene3D" id="2.30.42.10">
    <property type="match status" value="1"/>
</dbReference>
<comment type="similarity">
    <text evidence="6">Belongs to the peptidase M48 family.</text>
</comment>
<dbReference type="EMBL" id="SRXT01000007">
    <property type="protein sequence ID" value="TGX50389.1"/>
    <property type="molecule type" value="Genomic_DNA"/>
</dbReference>
<evidence type="ECO:0000256" key="5">
    <source>
        <dbReference type="ARBA" id="ARBA00023049"/>
    </source>
</evidence>
<comment type="cofactor">
    <cofactor evidence="6">
        <name>Zn(2+)</name>
        <dbReference type="ChEBI" id="CHEBI:29105"/>
    </cofactor>
    <text evidence="6">Binds 1 zinc ion per subunit.</text>
</comment>
<protein>
    <submittedName>
        <fullName evidence="8">Peptidase M48 family protein</fullName>
    </submittedName>
</protein>
<dbReference type="GO" id="GO:0051603">
    <property type="term" value="P:proteolysis involved in protein catabolic process"/>
    <property type="evidence" value="ECO:0007669"/>
    <property type="project" value="TreeGrafter"/>
</dbReference>
<comment type="caution">
    <text evidence="8">The sequence shown here is derived from an EMBL/GenBank/DDBJ whole genome shotgun (WGS) entry which is preliminary data.</text>
</comment>
<evidence type="ECO:0000256" key="6">
    <source>
        <dbReference type="RuleBase" id="RU003983"/>
    </source>
</evidence>
<dbReference type="GO" id="GO:0016020">
    <property type="term" value="C:membrane"/>
    <property type="evidence" value="ECO:0007669"/>
    <property type="project" value="TreeGrafter"/>
</dbReference>
<keyword evidence="3 6" id="KW-0378">Hydrolase</keyword>